<protein>
    <submittedName>
        <fullName evidence="2">Uncharacterized protein</fullName>
    </submittedName>
</protein>
<reference evidence="3" key="1">
    <citation type="submission" date="2017-01" db="EMBL/GenBank/DDBJ databases">
        <authorList>
            <person name="Mah S.A."/>
            <person name="Swanson W.J."/>
            <person name="Moy G.W."/>
            <person name="Vacquier V.D."/>
        </authorList>
    </citation>
    <scope>NUCLEOTIDE SEQUENCE [LARGE SCALE GENOMIC DNA]</scope>
    <source>
        <strain evidence="3">124861</strain>
    </source>
</reference>
<gene>
    <name evidence="2" type="ORF">BV912_07405</name>
</gene>
<dbReference type="Proteomes" id="UP000193303">
    <property type="component" value="Unassembled WGS sequence"/>
</dbReference>
<sequence>MGAIRKTASMPPRSTAAKLRQSSLERSRELLKNGIPEGLSDFDRRVAESEYKVAKYRQRNGLL</sequence>
<feature type="region of interest" description="Disordered" evidence="1">
    <location>
        <begin position="1"/>
        <end position="24"/>
    </location>
</feature>
<dbReference type="EMBL" id="MTAB01000015">
    <property type="protein sequence ID" value="OSI20389.1"/>
    <property type="molecule type" value="Genomic_DNA"/>
</dbReference>
<proteinExistence type="predicted"/>
<dbReference type="AlphaFoldDB" id="A0A1X3DIM2"/>
<dbReference type="RefSeq" id="WP_085359534.1">
    <property type="nucleotide sequence ID" value="NZ_MTAB01000015.1"/>
</dbReference>
<comment type="caution">
    <text evidence="2">The sequence shown here is derived from an EMBL/GenBank/DDBJ whole genome shotgun (WGS) entry which is preliminary data.</text>
</comment>
<accession>A0A1X3DIM2</accession>
<evidence type="ECO:0000256" key="1">
    <source>
        <dbReference type="SAM" id="MobiDB-lite"/>
    </source>
</evidence>
<organism evidence="2 3">
    <name type="scientific">Neisseria dumasiana</name>
    <dbReference type="NCBI Taxonomy" id="1931275"/>
    <lineage>
        <taxon>Bacteria</taxon>
        <taxon>Pseudomonadati</taxon>
        <taxon>Pseudomonadota</taxon>
        <taxon>Betaproteobacteria</taxon>
        <taxon>Neisseriales</taxon>
        <taxon>Neisseriaceae</taxon>
        <taxon>Neisseria</taxon>
    </lineage>
</organism>
<evidence type="ECO:0000313" key="2">
    <source>
        <dbReference type="EMBL" id="OSI20389.1"/>
    </source>
</evidence>
<name>A0A1X3DIM2_9NEIS</name>
<evidence type="ECO:0000313" key="3">
    <source>
        <dbReference type="Proteomes" id="UP000193303"/>
    </source>
</evidence>